<dbReference type="GO" id="GO:0005576">
    <property type="term" value="C:extracellular region"/>
    <property type="evidence" value="ECO:0007669"/>
    <property type="project" value="UniProtKB-SubCell"/>
</dbReference>
<dbReference type="PANTHER" id="PTHR46698:SF3">
    <property type="entry name" value="TENECTIN ISOFORM 1-RELATED"/>
    <property type="match status" value="1"/>
</dbReference>
<proteinExistence type="predicted"/>
<feature type="compositionally biased region" description="Acidic residues" evidence="4">
    <location>
        <begin position="909"/>
        <end position="929"/>
    </location>
</feature>
<feature type="domain" description="VWFC" evidence="5">
    <location>
        <begin position="148"/>
        <end position="210"/>
    </location>
</feature>
<reference evidence="6 7" key="1">
    <citation type="journal article" date="2015" name="Nat. Commun.">
        <title>Outbred genome sequencing and CRISPR/Cas9 gene editing in butterflies.</title>
        <authorList>
            <person name="Li X."/>
            <person name="Fan D."/>
            <person name="Zhang W."/>
            <person name="Liu G."/>
            <person name="Zhang L."/>
            <person name="Zhao L."/>
            <person name="Fang X."/>
            <person name="Chen L."/>
            <person name="Dong Y."/>
            <person name="Chen Y."/>
            <person name="Ding Y."/>
            <person name="Zhao R."/>
            <person name="Feng M."/>
            <person name="Zhu Y."/>
            <person name="Feng Y."/>
            <person name="Jiang X."/>
            <person name="Zhu D."/>
            <person name="Xiang H."/>
            <person name="Feng X."/>
            <person name="Li S."/>
            <person name="Wang J."/>
            <person name="Zhang G."/>
            <person name="Kronforst M.R."/>
            <person name="Wang W."/>
        </authorList>
    </citation>
    <scope>NUCLEOTIDE SEQUENCE [LARGE SCALE GENOMIC DNA]</scope>
    <source>
        <strain evidence="6">Ya'a_city_454_Px</strain>
        <tissue evidence="6">Whole body</tissue>
    </source>
</reference>
<keyword evidence="7" id="KW-1185">Reference proteome</keyword>
<name>A0A194Q9X4_PAPXU</name>
<accession>A0A194Q9X4</accession>
<dbReference type="AlphaFoldDB" id="A0A194Q9X4"/>
<feature type="region of interest" description="Disordered" evidence="4">
    <location>
        <begin position="1029"/>
        <end position="1053"/>
    </location>
</feature>
<sequence length="1144" mass="124636">MQPHLAWTCRKSAKLGETSSPFVTGRGAAATLAVYGQQSRTLDVVRAAMCHYEGRHYAEGAVVPVRAPCLRCRCGRGAVSCRRRTCAAPRPTSESCQNEGGRDPCCSHMHCSGHHTDLTDIVESLPDPITKYEEVYPEVVKSHTHEHPVCVEEGTRYAAGSAMSSGTSCEQCFCLGGARRCVRPQCLRPPLGCRANSAPGVCCPQHYHCDHSTTKPPIQHHLHDCQVEGRWVLEGERVASPEGVRCSQCFCLRGAVRCQALACAPPLLGCRPLLEAGQCCPHQYQCVFQQRQGLPDFHTQPISDNTLSSFQNRDRSFRSAPPMAQYNVTTALSSTVTDKTTTSLMADEHDSTATTKVKRKTNDSSTQTTSKATESLTTSTATAQTTTKAVLSTDRTTSLGTETSTPEEDATEQPESSVKIIINGTINCTAELSTTTITINSTSANETEKLYSNIENIQPRIPNIAQNIESHTYNPNDIITDRNYNEDFDENESYIINVTSSLISSLRTNSTLSSPAPAHTKVTDAAPPDSAASQNNSKKTKDEYDYYYKKPTLPPSLPNLKIIPFVAADAVVDDDTTSKKSHAYPVLLDGHDKYPVYYPSGEGKDVPFATRREDSYDPTQFPIFLSKKIESAQYPLSAHEVHLTNEYPSNGDIITSVQEYSVTTALGNDLPHANRPTTKLPGHNNKFDLDTPVVNLFSPPVETEGGFVPKDPHIIDDFYALYTTSPPPSIVPHLTTSMQLDTSKECVSEDGQRIVEGEAIRSACSVCTCAWGEVRCATRRCAASPPGCSRRPAAHSAIDLCCGDLICNSGNKTTPSPQFVSTRSVPVTLLLNKSQEIPTNSTDAFTELSKVDHTTPRSYTRTTASPKITTISSAVINEEQLKSEVTNVNLEQSSTEKNEQSGKATTVAEDSERDSENSQEYDDDTDDDDGFSLGSVLKLLLSESYATTTAASVKQSTVPVTQTTNIVTKTTQAPTTTTTTTRRSSTPLVSMTNRPQYMPVKHQQPQSAINRIDHLILGESSAIKKMTPRPATVPFKPIPTRKPAPPKISTTDKPIITSKPVQVTKKTDYVQYTSITQENVRPSTSNHLSGGLGPGFLKLAGCNIYGKMYRVERIIAELSSSCQECRCTELGVQCRQLGCSDTTG</sequence>
<evidence type="ECO:0000313" key="7">
    <source>
        <dbReference type="Proteomes" id="UP000053268"/>
    </source>
</evidence>
<dbReference type="Gene3D" id="2.10.70.10">
    <property type="entry name" value="Complement Module, domain 1"/>
    <property type="match status" value="1"/>
</dbReference>
<dbReference type="SUPFAM" id="SSF57603">
    <property type="entry name" value="FnI-like domain"/>
    <property type="match status" value="3"/>
</dbReference>
<protein>
    <recommendedName>
        <fullName evidence="5">VWFC domain-containing protein</fullName>
    </recommendedName>
</protein>
<feature type="region of interest" description="Disordered" evidence="4">
    <location>
        <begin position="338"/>
        <end position="415"/>
    </location>
</feature>
<feature type="region of interest" description="Disordered" evidence="4">
    <location>
        <begin position="886"/>
        <end position="929"/>
    </location>
</feature>
<dbReference type="InterPro" id="IPR052424">
    <property type="entry name" value="Kielin_Chordin-BMP_Reg"/>
</dbReference>
<evidence type="ECO:0000256" key="3">
    <source>
        <dbReference type="ARBA" id="ARBA00022729"/>
    </source>
</evidence>
<feature type="compositionally biased region" description="Pro residues" evidence="4">
    <location>
        <begin position="1036"/>
        <end position="1046"/>
    </location>
</feature>
<dbReference type="EMBL" id="KQ459472">
    <property type="protein sequence ID" value="KPJ00226.1"/>
    <property type="molecule type" value="Genomic_DNA"/>
</dbReference>
<feature type="region of interest" description="Disordered" evidence="4">
    <location>
        <begin position="508"/>
        <end position="542"/>
    </location>
</feature>
<keyword evidence="2" id="KW-0964">Secreted</keyword>
<comment type="subcellular location">
    <subcellularLocation>
        <location evidence="1">Secreted</location>
    </subcellularLocation>
</comment>
<evidence type="ECO:0000313" key="6">
    <source>
        <dbReference type="EMBL" id="KPJ00226.1"/>
    </source>
</evidence>
<dbReference type="Gene3D" id="6.20.200.20">
    <property type="match status" value="1"/>
</dbReference>
<evidence type="ECO:0000259" key="5">
    <source>
        <dbReference type="PROSITE" id="PS50184"/>
    </source>
</evidence>
<feature type="region of interest" description="Disordered" evidence="4">
    <location>
        <begin position="969"/>
        <end position="991"/>
    </location>
</feature>
<evidence type="ECO:0000256" key="4">
    <source>
        <dbReference type="SAM" id="MobiDB-lite"/>
    </source>
</evidence>
<dbReference type="InterPro" id="IPR001007">
    <property type="entry name" value="VWF_dom"/>
</dbReference>
<dbReference type="STRING" id="66420.A0A194Q9X4"/>
<dbReference type="SMART" id="SM00214">
    <property type="entry name" value="VWC"/>
    <property type="match status" value="4"/>
</dbReference>
<organism evidence="6 7">
    <name type="scientific">Papilio xuthus</name>
    <name type="common">Asian swallowtail butterfly</name>
    <dbReference type="NCBI Taxonomy" id="66420"/>
    <lineage>
        <taxon>Eukaryota</taxon>
        <taxon>Metazoa</taxon>
        <taxon>Ecdysozoa</taxon>
        <taxon>Arthropoda</taxon>
        <taxon>Hexapoda</taxon>
        <taxon>Insecta</taxon>
        <taxon>Pterygota</taxon>
        <taxon>Neoptera</taxon>
        <taxon>Endopterygota</taxon>
        <taxon>Lepidoptera</taxon>
        <taxon>Glossata</taxon>
        <taxon>Ditrysia</taxon>
        <taxon>Papilionoidea</taxon>
        <taxon>Papilionidae</taxon>
        <taxon>Papilioninae</taxon>
        <taxon>Papilio</taxon>
    </lineage>
</organism>
<dbReference type="PANTHER" id="PTHR46698">
    <property type="entry name" value="CROSSVEINLESS 2"/>
    <property type="match status" value="1"/>
</dbReference>
<evidence type="ECO:0000256" key="2">
    <source>
        <dbReference type="ARBA" id="ARBA00022525"/>
    </source>
</evidence>
<feature type="compositionally biased region" description="Low complexity" evidence="4">
    <location>
        <begin position="366"/>
        <end position="389"/>
    </location>
</feature>
<feature type="compositionally biased region" description="Low complexity" evidence="4">
    <location>
        <begin position="969"/>
        <end position="987"/>
    </location>
</feature>
<dbReference type="PROSITE" id="PS50184">
    <property type="entry name" value="VWFC_2"/>
    <property type="match status" value="1"/>
</dbReference>
<dbReference type="Proteomes" id="UP000053268">
    <property type="component" value="Unassembled WGS sequence"/>
</dbReference>
<evidence type="ECO:0000256" key="1">
    <source>
        <dbReference type="ARBA" id="ARBA00004613"/>
    </source>
</evidence>
<feature type="compositionally biased region" description="Polar residues" evidence="4">
    <location>
        <begin position="393"/>
        <end position="404"/>
    </location>
</feature>
<keyword evidence="3" id="KW-0732">Signal</keyword>
<gene>
    <name evidence="6" type="ORF">RR46_03013</name>
</gene>